<dbReference type="EMBL" id="MFIX01000215">
    <property type="protein sequence ID" value="OGG01257.1"/>
    <property type="molecule type" value="Genomic_DNA"/>
</dbReference>
<reference evidence="2 3" key="1">
    <citation type="journal article" date="2016" name="Nat. Commun.">
        <title>Thousands of microbial genomes shed light on interconnected biogeochemical processes in an aquifer system.</title>
        <authorList>
            <person name="Anantharaman K."/>
            <person name="Brown C.T."/>
            <person name="Hug L.A."/>
            <person name="Sharon I."/>
            <person name="Castelle C.J."/>
            <person name="Probst A.J."/>
            <person name="Thomas B.C."/>
            <person name="Singh A."/>
            <person name="Wilkins M.J."/>
            <person name="Karaoz U."/>
            <person name="Brodie E.L."/>
            <person name="Williams K.H."/>
            <person name="Hubbard S.S."/>
            <person name="Banfield J.F."/>
        </authorList>
    </citation>
    <scope>NUCLEOTIDE SEQUENCE [LARGE SCALE GENOMIC DNA]</scope>
</reference>
<evidence type="ECO:0000313" key="2">
    <source>
        <dbReference type="EMBL" id="OGG01257.1"/>
    </source>
</evidence>
<evidence type="ECO:0000313" key="3">
    <source>
        <dbReference type="Proteomes" id="UP000179129"/>
    </source>
</evidence>
<keyword evidence="1" id="KW-1133">Transmembrane helix</keyword>
<dbReference type="AlphaFoldDB" id="A0A1F5YMR7"/>
<evidence type="ECO:0000256" key="1">
    <source>
        <dbReference type="SAM" id="Phobius"/>
    </source>
</evidence>
<dbReference type="STRING" id="1817867.A3F83_12520"/>
<feature type="transmembrane region" description="Helical" evidence="1">
    <location>
        <begin position="84"/>
        <end position="107"/>
    </location>
</feature>
<protein>
    <submittedName>
        <fullName evidence="2">Uncharacterized protein</fullName>
    </submittedName>
</protein>
<name>A0A1F5YMR7_9BACT</name>
<sequence length="152" mass="17666">MVYNQKKAWANILFVFFVLASYYCIVMITGWQRFSRSMTDIGAVYLVLILGTFQLGNQIQYRFSHRMNKLREFDERDYAIGREAIQVVYIAFWLLALTICATVAVLYHRQPQTEIPVYILPLMLGALALLLTLVHSISILIFYGWKKLSAED</sequence>
<organism evidence="2 3">
    <name type="scientific">Candidatus Glassbacteria bacterium RIFCSPLOWO2_12_FULL_58_11</name>
    <dbReference type="NCBI Taxonomy" id="1817867"/>
    <lineage>
        <taxon>Bacteria</taxon>
        <taxon>Candidatus Glassiibacteriota</taxon>
    </lineage>
</organism>
<proteinExistence type="predicted"/>
<comment type="caution">
    <text evidence="2">The sequence shown here is derived from an EMBL/GenBank/DDBJ whole genome shotgun (WGS) entry which is preliminary data.</text>
</comment>
<feature type="transmembrane region" description="Helical" evidence="1">
    <location>
        <begin position="43"/>
        <end position="63"/>
    </location>
</feature>
<feature type="transmembrane region" description="Helical" evidence="1">
    <location>
        <begin position="12"/>
        <end position="31"/>
    </location>
</feature>
<feature type="transmembrane region" description="Helical" evidence="1">
    <location>
        <begin position="119"/>
        <end position="145"/>
    </location>
</feature>
<accession>A0A1F5YMR7</accession>
<keyword evidence="1" id="KW-0472">Membrane</keyword>
<dbReference type="Proteomes" id="UP000179129">
    <property type="component" value="Unassembled WGS sequence"/>
</dbReference>
<keyword evidence="1" id="KW-0812">Transmembrane</keyword>
<gene>
    <name evidence="2" type="ORF">A3F83_12520</name>
</gene>